<comment type="caution">
    <text evidence="2">The sequence shown here is derived from an EMBL/GenBank/DDBJ whole genome shotgun (WGS) entry which is preliminary data.</text>
</comment>
<feature type="region of interest" description="Disordered" evidence="1">
    <location>
        <begin position="71"/>
        <end position="326"/>
    </location>
</feature>
<feature type="compositionally biased region" description="Polar residues" evidence="1">
    <location>
        <begin position="201"/>
        <end position="219"/>
    </location>
</feature>
<dbReference type="Proteomes" id="UP000433876">
    <property type="component" value="Unassembled WGS sequence"/>
</dbReference>
<gene>
    <name evidence="2" type="ORF">SMACR_12080</name>
</gene>
<dbReference type="EMBL" id="NMPR01000041">
    <property type="protein sequence ID" value="KAA8633180.1"/>
    <property type="molecule type" value="Genomic_DNA"/>
</dbReference>
<sequence length="440" mass="46841">MKPSSRARRSQPLRPLELDTLPQNTTWKSHGQQVKLKVMDALTDMSGVHHLSTAEIDAVVGLLMLHRHTPGPCRFSPPPSVQTTGHEKRTASRVVKSQGTTTVRERPRTSALLDIQGKGGASPISQDPGGRSSSHTLTRSGLGPGTDQSNTTQNQAENTQVSSASSIASRSYHGQISKPGHPKGNKLYPQSRVAKKRKCPPNSSQPPQLANTPLSSTEKVNILEEASSTNTTPQETEHTTNTTLRHQLSTNQQTPTSPNKPTLLLPAVPTPQHQGQSKTEPQSPPAECQSQPQHLPQPHLKIATPAPTSTAPTKPPQKKSKKYGTAYEVSRARQIQATGVPRLPGPCHSCARRQRQLDEVAAVVAGRVTGTDTGGGMGMGTVARVGIGRFARRQRGDEFLPCIVLSNGNGNGDGNGDGTGDGTGPTPCARCKSIKMKCEG</sequence>
<dbReference type="AlphaFoldDB" id="A0A8S8ZW47"/>
<evidence type="ECO:0000313" key="2">
    <source>
        <dbReference type="EMBL" id="KAA8633180.1"/>
    </source>
</evidence>
<organism evidence="2 3">
    <name type="scientific">Sordaria macrospora</name>
    <dbReference type="NCBI Taxonomy" id="5147"/>
    <lineage>
        <taxon>Eukaryota</taxon>
        <taxon>Fungi</taxon>
        <taxon>Dikarya</taxon>
        <taxon>Ascomycota</taxon>
        <taxon>Pezizomycotina</taxon>
        <taxon>Sordariomycetes</taxon>
        <taxon>Sordariomycetidae</taxon>
        <taxon>Sordariales</taxon>
        <taxon>Sordariaceae</taxon>
        <taxon>Sordaria</taxon>
    </lineage>
</organism>
<feature type="compositionally biased region" description="Low complexity" evidence="1">
    <location>
        <begin position="162"/>
        <end position="171"/>
    </location>
</feature>
<feature type="compositionally biased region" description="Polar residues" evidence="1">
    <location>
        <begin position="244"/>
        <end position="260"/>
    </location>
</feature>
<evidence type="ECO:0000256" key="1">
    <source>
        <dbReference type="SAM" id="MobiDB-lite"/>
    </source>
</evidence>
<feature type="compositionally biased region" description="Low complexity" evidence="1">
    <location>
        <begin position="229"/>
        <end position="243"/>
    </location>
</feature>
<name>A0A8S8ZW47_SORMA</name>
<reference evidence="2 3" key="1">
    <citation type="submission" date="2017-07" db="EMBL/GenBank/DDBJ databases">
        <title>Genome sequence of the Sordaria macrospora wild type strain R19027.</title>
        <authorList>
            <person name="Nowrousian M."/>
            <person name="Teichert I."/>
            <person name="Kueck U."/>
        </authorList>
    </citation>
    <scope>NUCLEOTIDE SEQUENCE [LARGE SCALE GENOMIC DNA]</scope>
    <source>
        <strain evidence="2 3">R19027</strain>
        <tissue evidence="2">Mycelium</tissue>
    </source>
</reference>
<feature type="compositionally biased region" description="Low complexity" evidence="1">
    <location>
        <begin position="291"/>
        <end position="312"/>
    </location>
</feature>
<proteinExistence type="predicted"/>
<accession>A0A8S8ZW47</accession>
<evidence type="ECO:0000313" key="3">
    <source>
        <dbReference type="Proteomes" id="UP000433876"/>
    </source>
</evidence>
<protein>
    <submittedName>
        <fullName evidence="2">Uncharacterized protein</fullName>
    </submittedName>
</protein>
<feature type="compositionally biased region" description="Polar residues" evidence="1">
    <location>
        <begin position="271"/>
        <end position="281"/>
    </location>
</feature>
<feature type="compositionally biased region" description="Polar residues" evidence="1">
    <location>
        <begin position="146"/>
        <end position="161"/>
    </location>
</feature>
<dbReference type="VEuPathDB" id="FungiDB:SMAC_12080"/>